<dbReference type="EMBL" id="GL736988">
    <property type="protein sequence ID" value="EFX60164.1"/>
    <property type="molecule type" value="Genomic_DNA"/>
</dbReference>
<feature type="region of interest" description="Disordered" evidence="1">
    <location>
        <begin position="1"/>
        <end position="20"/>
    </location>
</feature>
<evidence type="ECO:0000313" key="2">
    <source>
        <dbReference type="EMBL" id="EFX60164.1"/>
    </source>
</evidence>
<dbReference type="HOGENOM" id="CLU_1334801_0_0_1"/>
<feature type="non-terminal residue" evidence="2">
    <location>
        <position position="206"/>
    </location>
</feature>
<dbReference type="AlphaFoldDB" id="E9I766"/>
<evidence type="ECO:0000313" key="3">
    <source>
        <dbReference type="Proteomes" id="UP000000305"/>
    </source>
</evidence>
<keyword evidence="3" id="KW-1185">Reference proteome</keyword>
<dbReference type="KEGG" id="dpx:DAPPUDRAFT_125247"/>
<protein>
    <submittedName>
        <fullName evidence="2">Uncharacterized protein</fullName>
    </submittedName>
</protein>
<dbReference type="Proteomes" id="UP000000305">
    <property type="component" value="Unassembled WGS sequence"/>
</dbReference>
<dbReference type="InParanoid" id="E9I766"/>
<accession>E9I766</accession>
<sequence>MDFSQTTTCLQAETEGTEDTSPFNTLGDLLKRLCHAGKKKFEPKTMAYCLADNLDKNLQYIFKKKIWLAVWAQNYSGIRFVAKQRKPHGRVALLFDGRHLRRNLTENFVKQTVYYFLLDADFLILKATTNPKGIPTNHVLPKNVPNLRLHELLDLDLSDHLFDTKSNSQMLLEDPCDYKSTVEWMEQANLNVNVVIHYCFRLLPTK</sequence>
<reference evidence="2 3" key="1">
    <citation type="journal article" date="2011" name="Science">
        <title>The ecoresponsive genome of Daphnia pulex.</title>
        <authorList>
            <person name="Colbourne J.K."/>
            <person name="Pfrender M.E."/>
            <person name="Gilbert D."/>
            <person name="Thomas W.K."/>
            <person name="Tucker A."/>
            <person name="Oakley T.H."/>
            <person name="Tokishita S."/>
            <person name="Aerts A."/>
            <person name="Arnold G.J."/>
            <person name="Basu M.K."/>
            <person name="Bauer D.J."/>
            <person name="Caceres C.E."/>
            <person name="Carmel L."/>
            <person name="Casola C."/>
            <person name="Choi J.H."/>
            <person name="Detter J.C."/>
            <person name="Dong Q."/>
            <person name="Dusheyko S."/>
            <person name="Eads B.D."/>
            <person name="Frohlich T."/>
            <person name="Geiler-Samerotte K.A."/>
            <person name="Gerlach D."/>
            <person name="Hatcher P."/>
            <person name="Jogdeo S."/>
            <person name="Krijgsveld J."/>
            <person name="Kriventseva E.V."/>
            <person name="Kultz D."/>
            <person name="Laforsch C."/>
            <person name="Lindquist E."/>
            <person name="Lopez J."/>
            <person name="Manak J.R."/>
            <person name="Muller J."/>
            <person name="Pangilinan J."/>
            <person name="Patwardhan R.P."/>
            <person name="Pitluck S."/>
            <person name="Pritham E.J."/>
            <person name="Rechtsteiner A."/>
            <person name="Rho M."/>
            <person name="Rogozin I.B."/>
            <person name="Sakarya O."/>
            <person name="Salamov A."/>
            <person name="Schaack S."/>
            <person name="Shapiro H."/>
            <person name="Shiga Y."/>
            <person name="Skalitzky C."/>
            <person name="Smith Z."/>
            <person name="Souvorov A."/>
            <person name="Sung W."/>
            <person name="Tang Z."/>
            <person name="Tsuchiya D."/>
            <person name="Tu H."/>
            <person name="Vos H."/>
            <person name="Wang M."/>
            <person name="Wolf Y.I."/>
            <person name="Yamagata H."/>
            <person name="Yamada T."/>
            <person name="Ye Y."/>
            <person name="Shaw J.R."/>
            <person name="Andrews J."/>
            <person name="Crease T.J."/>
            <person name="Tang H."/>
            <person name="Lucas S.M."/>
            <person name="Robertson H.M."/>
            <person name="Bork P."/>
            <person name="Koonin E.V."/>
            <person name="Zdobnov E.M."/>
            <person name="Grigoriev I.V."/>
            <person name="Lynch M."/>
            <person name="Boore J.L."/>
        </authorList>
    </citation>
    <scope>NUCLEOTIDE SEQUENCE [LARGE SCALE GENOMIC DNA]</scope>
</reference>
<gene>
    <name evidence="2" type="ORF">DAPPUDRAFT_125247</name>
</gene>
<organism evidence="2 3">
    <name type="scientific">Daphnia pulex</name>
    <name type="common">Water flea</name>
    <dbReference type="NCBI Taxonomy" id="6669"/>
    <lineage>
        <taxon>Eukaryota</taxon>
        <taxon>Metazoa</taxon>
        <taxon>Ecdysozoa</taxon>
        <taxon>Arthropoda</taxon>
        <taxon>Crustacea</taxon>
        <taxon>Branchiopoda</taxon>
        <taxon>Diplostraca</taxon>
        <taxon>Cladocera</taxon>
        <taxon>Anomopoda</taxon>
        <taxon>Daphniidae</taxon>
        <taxon>Daphnia</taxon>
    </lineage>
</organism>
<name>E9I766_DAPPU</name>
<evidence type="ECO:0000256" key="1">
    <source>
        <dbReference type="SAM" id="MobiDB-lite"/>
    </source>
</evidence>
<proteinExistence type="predicted"/>
<feature type="compositionally biased region" description="Polar residues" evidence="1">
    <location>
        <begin position="1"/>
        <end position="11"/>
    </location>
</feature>